<dbReference type="GO" id="GO:0008270">
    <property type="term" value="F:zinc ion binding"/>
    <property type="evidence" value="ECO:0007669"/>
    <property type="project" value="InterPro"/>
</dbReference>
<name>A0A1G9KGH2_9FIRM</name>
<dbReference type="SUPFAM" id="SSF51569">
    <property type="entry name" value="Aldolase"/>
    <property type="match status" value="1"/>
</dbReference>
<dbReference type="InterPro" id="IPR000771">
    <property type="entry name" value="FBA_II"/>
</dbReference>
<dbReference type="GO" id="GO:0005829">
    <property type="term" value="C:cytosol"/>
    <property type="evidence" value="ECO:0007669"/>
    <property type="project" value="TreeGrafter"/>
</dbReference>
<feature type="active site" description="Proton donor" evidence="1">
    <location>
        <position position="82"/>
    </location>
</feature>
<evidence type="ECO:0000313" key="4">
    <source>
        <dbReference type="Proteomes" id="UP000214880"/>
    </source>
</evidence>
<dbReference type="NCBIfam" id="TIGR00167">
    <property type="entry name" value="cbbA"/>
    <property type="match status" value="1"/>
</dbReference>
<keyword evidence="4" id="KW-1185">Reference proteome</keyword>
<dbReference type="AlphaFoldDB" id="A0A1G9KGH2"/>
<evidence type="ECO:0000256" key="1">
    <source>
        <dbReference type="PIRSR" id="PIRSR001359-1"/>
    </source>
</evidence>
<protein>
    <submittedName>
        <fullName evidence="3">Fructose-bisphosphate aldolase, class II</fullName>
    </submittedName>
</protein>
<dbReference type="GO" id="GO:0005975">
    <property type="term" value="P:carbohydrate metabolic process"/>
    <property type="evidence" value="ECO:0007669"/>
    <property type="project" value="InterPro"/>
</dbReference>
<dbReference type="CDD" id="cd00947">
    <property type="entry name" value="TBP_aldolase_IIB"/>
    <property type="match status" value="1"/>
</dbReference>
<dbReference type="Pfam" id="PF01116">
    <property type="entry name" value="F_bP_aldolase"/>
    <property type="match status" value="1"/>
</dbReference>
<feature type="binding site" evidence="2">
    <location>
        <position position="134"/>
    </location>
    <ligand>
        <name>Zn(2+)</name>
        <dbReference type="ChEBI" id="CHEBI:29105"/>
        <label>2</label>
    </ligand>
</feature>
<accession>A0A1G9KGH2</accession>
<dbReference type="RefSeq" id="WP_092067092.1">
    <property type="nucleotide sequence ID" value="NZ_FNHB01000001.1"/>
</dbReference>
<dbReference type="GO" id="GO:0009025">
    <property type="term" value="F:tagatose-bisphosphate aldolase activity"/>
    <property type="evidence" value="ECO:0007669"/>
    <property type="project" value="TreeGrafter"/>
</dbReference>
<feature type="binding site" evidence="2">
    <location>
        <position position="178"/>
    </location>
    <ligand>
        <name>Zn(2+)</name>
        <dbReference type="ChEBI" id="CHEBI:29105"/>
        <label>1</label>
        <note>catalytic</note>
    </ligand>
</feature>
<dbReference type="Proteomes" id="UP000214880">
    <property type="component" value="Unassembled WGS sequence"/>
</dbReference>
<dbReference type="EMBL" id="FNHB01000001">
    <property type="protein sequence ID" value="SDL49000.1"/>
    <property type="molecule type" value="Genomic_DNA"/>
</dbReference>
<dbReference type="InterPro" id="IPR013785">
    <property type="entry name" value="Aldolase_TIM"/>
</dbReference>
<dbReference type="PIRSF" id="PIRSF001359">
    <property type="entry name" value="F_bP_aldolase_II"/>
    <property type="match status" value="1"/>
</dbReference>
<comment type="cofactor">
    <cofactor evidence="2">
        <name>Zn(2+)</name>
        <dbReference type="ChEBI" id="CHEBI:29105"/>
    </cofactor>
    <text evidence="2">Binds 2 Zn(2+) ions per subunit. One is catalytic and the other provides a structural contribution.</text>
</comment>
<feature type="binding site" evidence="2">
    <location>
        <position position="83"/>
    </location>
    <ligand>
        <name>Zn(2+)</name>
        <dbReference type="ChEBI" id="CHEBI:29105"/>
        <label>1</label>
        <note>catalytic</note>
    </ligand>
</feature>
<keyword evidence="2" id="KW-0479">Metal-binding</keyword>
<reference evidence="3 4" key="1">
    <citation type="submission" date="2016-10" db="EMBL/GenBank/DDBJ databases">
        <authorList>
            <person name="de Groot N.N."/>
        </authorList>
    </citation>
    <scope>NUCLEOTIDE SEQUENCE [LARGE SCALE GENOMIC DNA]</scope>
    <source>
        <strain evidence="3 4">DSM 1736</strain>
    </source>
</reference>
<dbReference type="PANTHER" id="PTHR30304:SF0">
    <property type="entry name" value="D-TAGATOSE-1,6-BISPHOSPHATE ALDOLASE SUBUNIT GATY-RELATED"/>
    <property type="match status" value="1"/>
</dbReference>
<proteinExistence type="predicted"/>
<evidence type="ECO:0000313" key="3">
    <source>
        <dbReference type="EMBL" id="SDL49000.1"/>
    </source>
</evidence>
<dbReference type="InterPro" id="IPR050246">
    <property type="entry name" value="Class_II_FBP_aldolase"/>
</dbReference>
<dbReference type="PANTHER" id="PTHR30304">
    <property type="entry name" value="D-TAGATOSE-1,6-BISPHOSPHATE ALDOLASE"/>
    <property type="match status" value="1"/>
</dbReference>
<feature type="binding site" evidence="2">
    <location>
        <position position="104"/>
    </location>
    <ligand>
        <name>Zn(2+)</name>
        <dbReference type="ChEBI" id="CHEBI:29105"/>
        <label>2</label>
    </ligand>
</feature>
<dbReference type="Gene3D" id="3.20.20.70">
    <property type="entry name" value="Aldolase class I"/>
    <property type="match status" value="1"/>
</dbReference>
<gene>
    <name evidence="3" type="ORF">SAMN04488502_10135</name>
</gene>
<evidence type="ECO:0000256" key="2">
    <source>
        <dbReference type="PIRSR" id="PIRSR001359-3"/>
    </source>
</evidence>
<keyword evidence="2" id="KW-0862">Zinc</keyword>
<feature type="binding site" evidence="2">
    <location>
        <position position="206"/>
    </location>
    <ligand>
        <name>Zn(2+)</name>
        <dbReference type="ChEBI" id="CHEBI:29105"/>
        <label>1</label>
        <note>catalytic</note>
    </ligand>
</feature>
<sequence length="284" mass="30836">MALVTLREVLQDARKRKYAVGGFNVFNFETLGAVVEVAEELKTPLVVGIPERLFKFVDVDTLSAAMVRVAKRAHVPIALHLDHGYTRDGIMKAIHWGFTSVMFDGSSLSFADNLNRTKEICRIAHSLGVSVEGELGYIGSCSNIEAISDEHLVTADAAAEFVDRTEVDALAVAIGNHHGAYRGRTMLNFSRLNELSSTIDIPLVMHGGAKLAAADYRNSISSGISKVNIATDMSLTAAEKLKSELSKKATSNYIHLMSVVKKGVKDSARSYMLNFDCILKAAAM</sequence>
<dbReference type="OrthoDB" id="9803995at2"/>
<organism evidence="3 4">
    <name type="scientific">Dendrosporobacter quercicolus</name>
    <dbReference type="NCBI Taxonomy" id="146817"/>
    <lineage>
        <taxon>Bacteria</taxon>
        <taxon>Bacillati</taxon>
        <taxon>Bacillota</taxon>
        <taxon>Negativicutes</taxon>
        <taxon>Selenomonadales</taxon>
        <taxon>Sporomusaceae</taxon>
        <taxon>Dendrosporobacter</taxon>
    </lineage>
</organism>
<dbReference type="STRING" id="146817.SAMN04488502_10135"/>